<protein>
    <recommendedName>
        <fullName evidence="1">SpoVT-AbrB domain-containing protein</fullName>
    </recommendedName>
</protein>
<sequence length="87" mass="9670">MEKIRLAEHQQLILPKSIIELAGLQAHDLLEVSYKDGNIILRPLRASPLPPPANDVMAFAGSCSGAWGNNAREIARTLQQDHTSWER</sequence>
<proteinExistence type="predicted"/>
<reference evidence="2 3" key="1">
    <citation type="submission" date="2019-11" db="EMBL/GenBank/DDBJ databases">
        <title>Type strains purchased from KCTC, JCM and DSMZ.</title>
        <authorList>
            <person name="Lu H."/>
        </authorList>
    </citation>
    <scope>NUCLEOTIDE SEQUENCE [LARGE SCALE GENOMIC DNA]</scope>
    <source>
        <strain evidence="2 3">DSM 103461</strain>
    </source>
</reference>
<organism evidence="2 3">
    <name type="scientific">Pseudoduganella danionis</name>
    <dbReference type="NCBI Taxonomy" id="1890295"/>
    <lineage>
        <taxon>Bacteria</taxon>
        <taxon>Pseudomonadati</taxon>
        <taxon>Pseudomonadota</taxon>
        <taxon>Betaproteobacteria</taxon>
        <taxon>Burkholderiales</taxon>
        <taxon>Oxalobacteraceae</taxon>
        <taxon>Telluria group</taxon>
        <taxon>Pseudoduganella</taxon>
    </lineage>
</organism>
<comment type="caution">
    <text evidence="2">The sequence shown here is derived from an EMBL/GenBank/DDBJ whole genome shotgun (WGS) entry which is preliminary data.</text>
</comment>
<name>A0ABW9STC7_9BURK</name>
<dbReference type="InterPro" id="IPR037914">
    <property type="entry name" value="SpoVT-AbrB_sf"/>
</dbReference>
<accession>A0ABW9STC7</accession>
<dbReference type="EMBL" id="WNKW01000009">
    <property type="protein sequence ID" value="MTW35272.1"/>
    <property type="molecule type" value="Genomic_DNA"/>
</dbReference>
<dbReference type="Proteomes" id="UP000735592">
    <property type="component" value="Unassembled WGS sequence"/>
</dbReference>
<dbReference type="SUPFAM" id="SSF89447">
    <property type="entry name" value="AbrB/MazE/MraZ-like"/>
    <property type="match status" value="1"/>
</dbReference>
<evidence type="ECO:0000313" key="3">
    <source>
        <dbReference type="Proteomes" id="UP000735592"/>
    </source>
</evidence>
<evidence type="ECO:0000259" key="1">
    <source>
        <dbReference type="SMART" id="SM00966"/>
    </source>
</evidence>
<dbReference type="Gene3D" id="2.10.260.10">
    <property type="match status" value="1"/>
</dbReference>
<keyword evidence="3" id="KW-1185">Reference proteome</keyword>
<gene>
    <name evidence="2" type="ORF">GM655_20950</name>
</gene>
<dbReference type="InterPro" id="IPR007159">
    <property type="entry name" value="SpoVT-AbrB_dom"/>
</dbReference>
<dbReference type="SMART" id="SM00966">
    <property type="entry name" value="SpoVT_AbrB"/>
    <property type="match status" value="1"/>
</dbReference>
<evidence type="ECO:0000313" key="2">
    <source>
        <dbReference type="EMBL" id="MTW35272.1"/>
    </source>
</evidence>
<feature type="domain" description="SpoVT-AbrB" evidence="1">
    <location>
        <begin position="4"/>
        <end position="49"/>
    </location>
</feature>
<dbReference type="RefSeq" id="WP_155436613.1">
    <property type="nucleotide sequence ID" value="NZ_JBHLXK010000008.1"/>
</dbReference>